<evidence type="ECO:0000313" key="2">
    <source>
        <dbReference type="Proteomes" id="UP001595645"/>
    </source>
</evidence>
<accession>A0ABV7P0Z2</accession>
<proteinExistence type="predicted"/>
<dbReference type="EMBL" id="JBHRWK010000030">
    <property type="protein sequence ID" value="MFC3452097.1"/>
    <property type="molecule type" value="Genomic_DNA"/>
</dbReference>
<gene>
    <name evidence="1" type="ORF">ACFOSH_21905</name>
</gene>
<reference evidence="2" key="1">
    <citation type="journal article" date="2019" name="Int. J. Syst. Evol. Microbiol.">
        <title>The Global Catalogue of Microorganisms (GCM) 10K type strain sequencing project: providing services to taxonomists for standard genome sequencing and annotation.</title>
        <authorList>
            <consortium name="The Broad Institute Genomics Platform"/>
            <consortium name="The Broad Institute Genome Sequencing Center for Infectious Disease"/>
            <person name="Wu L."/>
            <person name="Ma J."/>
        </authorList>
    </citation>
    <scope>NUCLEOTIDE SEQUENCE [LARGE SCALE GENOMIC DNA]</scope>
    <source>
        <strain evidence="2">CGMCC 4.7676</strain>
    </source>
</reference>
<organism evidence="1 2">
    <name type="scientific">Amycolatopsis speibonae</name>
    <dbReference type="NCBI Taxonomy" id="1450224"/>
    <lineage>
        <taxon>Bacteria</taxon>
        <taxon>Bacillati</taxon>
        <taxon>Actinomycetota</taxon>
        <taxon>Actinomycetes</taxon>
        <taxon>Pseudonocardiales</taxon>
        <taxon>Pseudonocardiaceae</taxon>
        <taxon>Amycolatopsis</taxon>
    </lineage>
</organism>
<evidence type="ECO:0000313" key="1">
    <source>
        <dbReference type="EMBL" id="MFC3452097.1"/>
    </source>
</evidence>
<protein>
    <submittedName>
        <fullName evidence="1">Uncharacterized protein</fullName>
    </submittedName>
</protein>
<sequence>MSGQVWSLIVGEVDEASVRMTLSVARAAERRGRLAPGDWPDVAVAMLLEGNEDPEIAVLWSLSSRRWPVATSVLAIHWNSGTGNLRGVAQGRGHSRCPVGQFPSRCLPGLKRLTLHGKLGTLTNAESLNRLTPAHVPHLETLFLSSVPAEYATAMRAIWRTEIPNGTDVDIHAPPKPDWVAENRDNPLRDWDGREHISTARFKKAVGQYKTTRRAVLAELRAPGTADQRSRLFSLGREYGEAFNHMDRRNSFIETMEREELFDGLADIVKTAEEELGRDLAQGSLARA</sequence>
<dbReference type="Proteomes" id="UP001595645">
    <property type="component" value="Unassembled WGS sequence"/>
</dbReference>
<name>A0ABV7P0Z2_9PSEU</name>
<comment type="caution">
    <text evidence="1">The sequence shown here is derived from an EMBL/GenBank/DDBJ whole genome shotgun (WGS) entry which is preliminary data.</text>
</comment>
<keyword evidence="2" id="KW-1185">Reference proteome</keyword>